<dbReference type="PANTHER" id="PTHR19338">
    <property type="entry name" value="TRANSLOCASE OF INNER MITOCHONDRIAL MEMBRANE 13 HOMOLOG"/>
    <property type="match status" value="1"/>
</dbReference>
<evidence type="ECO:0000259" key="4">
    <source>
        <dbReference type="Pfam" id="PF00931"/>
    </source>
</evidence>
<evidence type="ECO:0000313" key="7">
    <source>
        <dbReference type="Proteomes" id="UP000289738"/>
    </source>
</evidence>
<gene>
    <name evidence="6" type="ORF">Ahy_A09g046385</name>
</gene>
<dbReference type="AlphaFoldDB" id="A0A445BPS0"/>
<evidence type="ECO:0000256" key="1">
    <source>
        <dbReference type="ARBA" id="ARBA00022737"/>
    </source>
</evidence>
<protein>
    <recommendedName>
        <fullName evidence="8">Disease resistance RPP13-like protein 1</fullName>
    </recommendedName>
</protein>
<keyword evidence="2" id="KW-0547">Nucleotide-binding</keyword>
<dbReference type="SUPFAM" id="SSF52540">
    <property type="entry name" value="P-loop containing nucleoside triphosphate hydrolases"/>
    <property type="match status" value="1"/>
</dbReference>
<proteinExistence type="predicted"/>
<dbReference type="GO" id="GO:0043531">
    <property type="term" value="F:ADP binding"/>
    <property type="evidence" value="ECO:0007669"/>
    <property type="project" value="InterPro"/>
</dbReference>
<comment type="caution">
    <text evidence="6">The sequence shown here is derived from an EMBL/GenBank/DDBJ whole genome shotgun (WGS) entry which is preliminary data.</text>
</comment>
<keyword evidence="7" id="KW-1185">Reference proteome</keyword>
<dbReference type="Proteomes" id="UP000289738">
    <property type="component" value="Chromosome A09"/>
</dbReference>
<dbReference type="EMBL" id="SDMP01000009">
    <property type="protein sequence ID" value="RYR40636.1"/>
    <property type="molecule type" value="Genomic_DNA"/>
</dbReference>
<evidence type="ECO:0000256" key="2">
    <source>
        <dbReference type="ARBA" id="ARBA00022741"/>
    </source>
</evidence>
<feature type="domain" description="NB-ARC" evidence="4">
    <location>
        <begin position="124"/>
        <end position="192"/>
    </location>
</feature>
<dbReference type="PANTHER" id="PTHR19338:SF73">
    <property type="entry name" value="DISEASE RESISTANCE PROTEIN RGA2-LIKE"/>
    <property type="match status" value="1"/>
</dbReference>
<feature type="domain" description="Disease resistance N-terminal" evidence="5">
    <location>
        <begin position="14"/>
        <end position="98"/>
    </location>
</feature>
<organism evidence="6 7">
    <name type="scientific">Arachis hypogaea</name>
    <name type="common">Peanut</name>
    <dbReference type="NCBI Taxonomy" id="3818"/>
    <lineage>
        <taxon>Eukaryota</taxon>
        <taxon>Viridiplantae</taxon>
        <taxon>Streptophyta</taxon>
        <taxon>Embryophyta</taxon>
        <taxon>Tracheophyta</taxon>
        <taxon>Spermatophyta</taxon>
        <taxon>Magnoliopsida</taxon>
        <taxon>eudicotyledons</taxon>
        <taxon>Gunneridae</taxon>
        <taxon>Pentapetalae</taxon>
        <taxon>rosids</taxon>
        <taxon>fabids</taxon>
        <taxon>Fabales</taxon>
        <taxon>Fabaceae</taxon>
        <taxon>Papilionoideae</taxon>
        <taxon>50 kb inversion clade</taxon>
        <taxon>dalbergioids sensu lato</taxon>
        <taxon>Dalbergieae</taxon>
        <taxon>Pterocarpus clade</taxon>
        <taxon>Arachis</taxon>
    </lineage>
</organism>
<dbReference type="STRING" id="3818.A0A445BPS0"/>
<name>A0A445BPS0_ARAHY</name>
<dbReference type="Pfam" id="PF18052">
    <property type="entry name" value="Rx_N"/>
    <property type="match status" value="1"/>
</dbReference>
<evidence type="ECO:0000256" key="3">
    <source>
        <dbReference type="ARBA" id="ARBA00022821"/>
    </source>
</evidence>
<keyword evidence="1" id="KW-0677">Repeat</keyword>
<dbReference type="GO" id="GO:0006952">
    <property type="term" value="P:defense response"/>
    <property type="evidence" value="ECO:0007669"/>
    <property type="project" value="UniProtKB-KW"/>
</dbReference>
<evidence type="ECO:0008006" key="8">
    <source>
        <dbReference type="Google" id="ProtNLM"/>
    </source>
</evidence>
<accession>A0A445BPS0</accession>
<dbReference type="Gene3D" id="3.40.50.300">
    <property type="entry name" value="P-loop containing nucleotide triphosphate hydrolases"/>
    <property type="match status" value="1"/>
</dbReference>
<evidence type="ECO:0000259" key="5">
    <source>
        <dbReference type="Pfam" id="PF18052"/>
    </source>
</evidence>
<sequence>MAAKIEGRAYLSSFVDVVSKKLSSILEDDFVLERNDSELKLLERLDNCLCDVGPVLDDAELKQFSDERVKKWLVDLQDALYMADDFLDELSTRAATATPRDLGNSFDWSRPVDSIIEDSAVNVIENIVGKLESGKKMIPVMPNIVGMGGIGKITLAQLVYNDAEIVGKFDTRAWVCVVENPDPVNVTRTIIGAIDSFPCNMSLDDVWDD</sequence>
<dbReference type="Pfam" id="PF00931">
    <property type="entry name" value="NB-ARC"/>
    <property type="match status" value="1"/>
</dbReference>
<dbReference type="InterPro" id="IPR027417">
    <property type="entry name" value="P-loop_NTPase"/>
</dbReference>
<keyword evidence="3" id="KW-0611">Plant defense</keyword>
<evidence type="ECO:0000313" key="6">
    <source>
        <dbReference type="EMBL" id="RYR40636.1"/>
    </source>
</evidence>
<dbReference type="InterPro" id="IPR002182">
    <property type="entry name" value="NB-ARC"/>
</dbReference>
<dbReference type="InterPro" id="IPR041118">
    <property type="entry name" value="Rx_N"/>
</dbReference>
<reference evidence="6 7" key="1">
    <citation type="submission" date="2019-01" db="EMBL/GenBank/DDBJ databases">
        <title>Sequencing of cultivated peanut Arachis hypogaea provides insights into genome evolution and oil improvement.</title>
        <authorList>
            <person name="Chen X."/>
        </authorList>
    </citation>
    <scope>NUCLEOTIDE SEQUENCE [LARGE SCALE GENOMIC DNA]</scope>
    <source>
        <strain evidence="7">cv. Fuhuasheng</strain>
        <tissue evidence="6">Leaves</tissue>
    </source>
</reference>